<dbReference type="InterPro" id="IPR036278">
    <property type="entry name" value="Sialidase_sf"/>
</dbReference>
<feature type="domain" description="Photosynthesis system II assembly factor Ycf48/Hcf136-like" evidence="4">
    <location>
        <begin position="81"/>
        <end position="142"/>
    </location>
</feature>
<feature type="domain" description="Photosynthesis system II assembly factor Ycf48/Hcf136-like" evidence="4">
    <location>
        <begin position="180"/>
        <end position="339"/>
    </location>
</feature>
<reference evidence="5 6" key="1">
    <citation type="submission" date="2020-02" db="EMBL/GenBank/DDBJ databases">
        <title>Ideonella bacterium strain TBM-1.</title>
        <authorList>
            <person name="Chen W.-M."/>
        </authorList>
    </citation>
    <scope>NUCLEOTIDE SEQUENCE [LARGE SCALE GENOMIC DNA]</scope>
    <source>
        <strain evidence="5 6">TBM-1</strain>
    </source>
</reference>
<dbReference type="GO" id="GO:0016787">
    <property type="term" value="F:hydrolase activity"/>
    <property type="evidence" value="ECO:0007669"/>
    <property type="project" value="UniProtKB-KW"/>
</dbReference>
<evidence type="ECO:0000259" key="4">
    <source>
        <dbReference type="Pfam" id="PF14870"/>
    </source>
</evidence>
<protein>
    <submittedName>
        <fullName evidence="5">Glycosyl hydrolase</fullName>
    </submittedName>
</protein>
<keyword evidence="6" id="KW-1185">Reference proteome</keyword>
<dbReference type="InterPro" id="IPR015943">
    <property type="entry name" value="WD40/YVTN_repeat-like_dom_sf"/>
</dbReference>
<evidence type="ECO:0000256" key="2">
    <source>
        <dbReference type="ARBA" id="ARBA00023276"/>
    </source>
</evidence>
<evidence type="ECO:0000313" key="5">
    <source>
        <dbReference type="EMBL" id="NDY92093.1"/>
    </source>
</evidence>
<feature type="region of interest" description="Disordered" evidence="3">
    <location>
        <begin position="28"/>
        <end position="48"/>
    </location>
</feature>
<dbReference type="Gene3D" id="2.130.10.10">
    <property type="entry name" value="YVTN repeat-like/Quinoprotein amine dehydrogenase"/>
    <property type="match status" value="2"/>
</dbReference>
<keyword evidence="2" id="KW-0604">Photosystem II</keyword>
<sequence length="387" mass="39979">MSPAVTQPGWHRRRLLAALATGPMLVDRAPARGQPLSPTPGPAAPRPEVLDRPALASLRALQATLLAVSRAGDGNAPRLVAVGERGTVLLSDDGGRAWRQAAQVPVQVTLTGVRFANARQGWAVGHLGVILRTEDSGEHWIRQLDGLQAAAACAEAATRVGDERLARQLQRLGEEGPDKPFFDIACRDARTAWAVGAYGLAFVTHDGGQRWQPLTPALDNPRSLHLYGVLPPGPATGGRLLVVGEQGLVLRGDSGAAESERLSAQASGSRATLFGVVAAPSGGLLAHGLRGTLLRSDDGGQRWQAQDSGVSASLAAAAPLPDGRVAVLAQSGELLLVPAPGVPGQPLQRRPAPPGSLPAAGLSWSQGTDGTALVVAGLRGLRRQSLA</sequence>
<dbReference type="RefSeq" id="WP_163457940.1">
    <property type="nucleotide sequence ID" value="NZ_JAAGOH010000014.1"/>
</dbReference>
<dbReference type="PANTHER" id="PTHR47199:SF2">
    <property type="entry name" value="PHOTOSYSTEM II STABILITY_ASSEMBLY FACTOR HCF136, CHLOROPLASTIC"/>
    <property type="match status" value="1"/>
</dbReference>
<keyword evidence="5" id="KW-0378">Hydrolase</keyword>
<evidence type="ECO:0000313" key="6">
    <source>
        <dbReference type="Proteomes" id="UP000484255"/>
    </source>
</evidence>
<dbReference type="GO" id="GO:0015979">
    <property type="term" value="P:photosynthesis"/>
    <property type="evidence" value="ECO:0007669"/>
    <property type="project" value="UniProtKB-KW"/>
</dbReference>
<evidence type="ECO:0000256" key="3">
    <source>
        <dbReference type="SAM" id="MobiDB-lite"/>
    </source>
</evidence>
<dbReference type="SUPFAM" id="SSF50939">
    <property type="entry name" value="Sialidases"/>
    <property type="match status" value="1"/>
</dbReference>
<keyword evidence="1" id="KW-0602">Photosynthesis</keyword>
<dbReference type="GO" id="GO:0009523">
    <property type="term" value="C:photosystem II"/>
    <property type="evidence" value="ECO:0007669"/>
    <property type="project" value="UniProtKB-KW"/>
</dbReference>
<organism evidence="5 6">
    <name type="scientific">Ideonella livida</name>
    <dbReference type="NCBI Taxonomy" id="2707176"/>
    <lineage>
        <taxon>Bacteria</taxon>
        <taxon>Pseudomonadati</taxon>
        <taxon>Pseudomonadota</taxon>
        <taxon>Betaproteobacteria</taxon>
        <taxon>Burkholderiales</taxon>
        <taxon>Sphaerotilaceae</taxon>
        <taxon>Ideonella</taxon>
    </lineage>
</organism>
<dbReference type="InterPro" id="IPR028203">
    <property type="entry name" value="PSII_CF48-like_dom"/>
</dbReference>
<dbReference type="Pfam" id="PF14870">
    <property type="entry name" value="PSII_BNR"/>
    <property type="match status" value="2"/>
</dbReference>
<comment type="caution">
    <text evidence="5">The sequence shown here is derived from an EMBL/GenBank/DDBJ whole genome shotgun (WGS) entry which is preliminary data.</text>
</comment>
<name>A0A7C9PHH0_9BURK</name>
<accession>A0A7C9PHH0</accession>
<dbReference type="PANTHER" id="PTHR47199">
    <property type="entry name" value="PHOTOSYSTEM II STABILITY/ASSEMBLY FACTOR HCF136, CHLOROPLASTIC"/>
    <property type="match status" value="1"/>
</dbReference>
<gene>
    <name evidence="5" type="ORF">G3A44_12925</name>
</gene>
<proteinExistence type="predicted"/>
<dbReference type="EMBL" id="JAAGOH010000014">
    <property type="protein sequence ID" value="NDY92093.1"/>
    <property type="molecule type" value="Genomic_DNA"/>
</dbReference>
<evidence type="ECO:0000256" key="1">
    <source>
        <dbReference type="ARBA" id="ARBA00022531"/>
    </source>
</evidence>
<dbReference type="Proteomes" id="UP000484255">
    <property type="component" value="Unassembled WGS sequence"/>
</dbReference>
<dbReference type="AlphaFoldDB" id="A0A7C9PHH0"/>